<feature type="domain" description="Cytochrome oxidase subunit II copper A binding" evidence="17">
    <location>
        <begin position="138"/>
        <end position="268"/>
    </location>
</feature>
<keyword evidence="11 16" id="KW-1133">Transmembrane helix</keyword>
<dbReference type="GO" id="GO:0016020">
    <property type="term" value="C:membrane"/>
    <property type="evidence" value="ECO:0007669"/>
    <property type="project" value="UniProtKB-SubCell"/>
</dbReference>
<evidence type="ECO:0000256" key="3">
    <source>
        <dbReference type="ARBA" id="ARBA00012949"/>
    </source>
</evidence>
<dbReference type="PRINTS" id="PR01166">
    <property type="entry name" value="CYCOXIDASEII"/>
</dbReference>
<keyword evidence="9" id="KW-1278">Translocase</keyword>
<proteinExistence type="inferred from homology"/>
<dbReference type="InterPro" id="IPR034236">
    <property type="entry name" value="CuRO_CcO_Caa3_II"/>
</dbReference>
<evidence type="ECO:0000256" key="6">
    <source>
        <dbReference type="ARBA" id="ARBA00022660"/>
    </source>
</evidence>
<dbReference type="GO" id="GO:0016491">
    <property type="term" value="F:oxidoreductase activity"/>
    <property type="evidence" value="ECO:0007669"/>
    <property type="project" value="InterPro"/>
</dbReference>
<dbReference type="PROSITE" id="PS50857">
    <property type="entry name" value="COX2_CUA"/>
    <property type="match status" value="1"/>
</dbReference>
<dbReference type="Pfam" id="PF00116">
    <property type="entry name" value="COX2"/>
    <property type="match status" value="1"/>
</dbReference>
<dbReference type="AlphaFoldDB" id="A0A6J6SGK8"/>
<keyword evidence="12" id="KW-0408">Iron</keyword>
<dbReference type="InterPro" id="IPR014222">
    <property type="entry name" value="Cyt_c_oxidase_su2"/>
</dbReference>
<keyword evidence="13" id="KW-0186">Copper</keyword>
<evidence type="ECO:0000256" key="16">
    <source>
        <dbReference type="SAM" id="Phobius"/>
    </source>
</evidence>
<feature type="domain" description="Cytochrome oxidase subunit II transmembrane region profile" evidence="18">
    <location>
        <begin position="40"/>
        <end position="137"/>
    </location>
</feature>
<dbReference type="PANTHER" id="PTHR22888:SF9">
    <property type="entry name" value="CYTOCHROME C OXIDASE SUBUNIT 2"/>
    <property type="match status" value="1"/>
</dbReference>
<evidence type="ECO:0000256" key="11">
    <source>
        <dbReference type="ARBA" id="ARBA00022989"/>
    </source>
</evidence>
<dbReference type="InterPro" id="IPR009056">
    <property type="entry name" value="Cyt_c-like_dom"/>
</dbReference>
<keyword evidence="8" id="KW-0479">Metal-binding</keyword>
<evidence type="ECO:0000259" key="18">
    <source>
        <dbReference type="PROSITE" id="PS50999"/>
    </source>
</evidence>
<evidence type="ECO:0000256" key="9">
    <source>
        <dbReference type="ARBA" id="ARBA00022967"/>
    </source>
</evidence>
<dbReference type="CDD" id="cd04213">
    <property type="entry name" value="CuRO_CcO_Caa3_II"/>
    <property type="match status" value="1"/>
</dbReference>
<dbReference type="SUPFAM" id="SSF49503">
    <property type="entry name" value="Cupredoxins"/>
    <property type="match status" value="1"/>
</dbReference>
<dbReference type="GO" id="GO:0020037">
    <property type="term" value="F:heme binding"/>
    <property type="evidence" value="ECO:0007669"/>
    <property type="project" value="InterPro"/>
</dbReference>
<evidence type="ECO:0000256" key="8">
    <source>
        <dbReference type="ARBA" id="ARBA00022723"/>
    </source>
</evidence>
<accession>A0A6J6SGK8</accession>
<evidence type="ECO:0000256" key="2">
    <source>
        <dbReference type="ARBA" id="ARBA00007866"/>
    </source>
</evidence>
<reference evidence="20" key="1">
    <citation type="submission" date="2020-05" db="EMBL/GenBank/DDBJ databases">
        <authorList>
            <person name="Chiriac C."/>
            <person name="Salcher M."/>
            <person name="Ghai R."/>
            <person name="Kavagutti S V."/>
        </authorList>
    </citation>
    <scope>NUCLEOTIDE SEQUENCE</scope>
</reference>
<keyword evidence="6" id="KW-0679">Respiratory chain</keyword>
<dbReference type="PANTHER" id="PTHR22888">
    <property type="entry name" value="CYTOCHROME C OXIDASE, SUBUNIT II"/>
    <property type="match status" value="1"/>
</dbReference>
<dbReference type="GO" id="GO:0004129">
    <property type="term" value="F:cytochrome-c oxidase activity"/>
    <property type="evidence" value="ECO:0007669"/>
    <property type="project" value="UniProtKB-EC"/>
</dbReference>
<dbReference type="Pfam" id="PF02790">
    <property type="entry name" value="COX2_TM"/>
    <property type="match status" value="1"/>
</dbReference>
<organism evidence="20">
    <name type="scientific">freshwater metagenome</name>
    <dbReference type="NCBI Taxonomy" id="449393"/>
    <lineage>
        <taxon>unclassified sequences</taxon>
        <taxon>metagenomes</taxon>
        <taxon>ecological metagenomes</taxon>
    </lineage>
</organism>
<evidence type="ECO:0000256" key="7">
    <source>
        <dbReference type="ARBA" id="ARBA00022692"/>
    </source>
</evidence>
<keyword evidence="14 16" id="KW-0472">Membrane</keyword>
<dbReference type="PROSITE" id="PS00078">
    <property type="entry name" value="COX2"/>
    <property type="match status" value="1"/>
</dbReference>
<dbReference type="InterPro" id="IPR045187">
    <property type="entry name" value="CcO_II"/>
</dbReference>
<dbReference type="SUPFAM" id="SSF81464">
    <property type="entry name" value="Cytochrome c oxidase subunit II-like, transmembrane region"/>
    <property type="match status" value="1"/>
</dbReference>
<evidence type="ECO:0000256" key="15">
    <source>
        <dbReference type="ARBA" id="ARBA00031389"/>
    </source>
</evidence>
<evidence type="ECO:0000256" key="14">
    <source>
        <dbReference type="ARBA" id="ARBA00023136"/>
    </source>
</evidence>
<evidence type="ECO:0000259" key="17">
    <source>
        <dbReference type="PROSITE" id="PS50857"/>
    </source>
</evidence>
<keyword evidence="10" id="KW-0249">Electron transport</keyword>
<protein>
    <recommendedName>
        <fullName evidence="3">cytochrome-c oxidase</fullName>
        <ecNumber evidence="3">7.1.1.9</ecNumber>
    </recommendedName>
    <alternativeName>
        <fullName evidence="15">Cytochrome c oxidase polypeptide II</fullName>
    </alternativeName>
</protein>
<keyword evidence="5" id="KW-0349">Heme</keyword>
<feature type="domain" description="Cytochrome c" evidence="19">
    <location>
        <begin position="278"/>
        <end position="391"/>
    </location>
</feature>
<evidence type="ECO:0000256" key="5">
    <source>
        <dbReference type="ARBA" id="ARBA00022617"/>
    </source>
</evidence>
<dbReference type="InterPro" id="IPR011759">
    <property type="entry name" value="Cyt_c_oxidase_su2_TM_dom"/>
</dbReference>
<dbReference type="GO" id="GO:0042773">
    <property type="term" value="P:ATP synthesis coupled electron transport"/>
    <property type="evidence" value="ECO:0007669"/>
    <property type="project" value="TreeGrafter"/>
</dbReference>
<sequence>MNPTQPKRRSRLAAKIVRRPGRAIALGALAVFLAGCSLESGPENGQNALRPKGEVAEKIDNLITPVFWIAIIIATLVLIATVYIAIRYRHRKGSEDRPKQIHGSTPFEISWTILPAVILAVVAIPTISLIFDLAEAPKDPINVTVVGKQWWWQFDYPQQEGIKQKIITANELHIPTGRDIAFDLTSCDKSLGTVDENAACNVIHSFWVPELSGKRDVVPGHRNTLTFRADNPGTYLGQCAEYCGLSHANMRFRVVAESPDDFAKWVANQQKGPAVALADAGDAENLFVKKYGCSGCHGTMDSSQSVYGPNLTHLASRTAFASGYYPLNRANLIDWIYDAPSLIPMQSQECRLPPPATCVGMPSFSQNTPPGMATMTRTEAAQLADYLLQLK</sequence>
<dbReference type="InterPro" id="IPR008972">
    <property type="entry name" value="Cupredoxin"/>
</dbReference>
<feature type="transmembrane region" description="Helical" evidence="16">
    <location>
        <begin position="62"/>
        <end position="86"/>
    </location>
</feature>
<dbReference type="PROSITE" id="PS50999">
    <property type="entry name" value="COX2_TM"/>
    <property type="match status" value="1"/>
</dbReference>
<comment type="subcellular location">
    <subcellularLocation>
        <location evidence="1">Membrane</location>
        <topology evidence="1">Multi-pass membrane protein</topology>
    </subcellularLocation>
</comment>
<keyword evidence="4" id="KW-0813">Transport</keyword>
<dbReference type="InterPro" id="IPR002429">
    <property type="entry name" value="CcO_II-like_C"/>
</dbReference>
<dbReference type="PROSITE" id="PS51007">
    <property type="entry name" value="CYTC"/>
    <property type="match status" value="1"/>
</dbReference>
<dbReference type="EMBL" id="CAEZYK010000113">
    <property type="protein sequence ID" value="CAB4733952.1"/>
    <property type="molecule type" value="Genomic_DNA"/>
</dbReference>
<evidence type="ECO:0000259" key="19">
    <source>
        <dbReference type="PROSITE" id="PS51007"/>
    </source>
</evidence>
<dbReference type="Gene3D" id="1.10.287.90">
    <property type="match status" value="1"/>
</dbReference>
<dbReference type="EC" id="7.1.1.9" evidence="3"/>
<evidence type="ECO:0000256" key="1">
    <source>
        <dbReference type="ARBA" id="ARBA00004141"/>
    </source>
</evidence>
<evidence type="ECO:0000256" key="10">
    <source>
        <dbReference type="ARBA" id="ARBA00022982"/>
    </source>
</evidence>
<dbReference type="Gene3D" id="2.60.40.420">
    <property type="entry name" value="Cupredoxins - blue copper proteins"/>
    <property type="match status" value="1"/>
</dbReference>
<dbReference type="InterPro" id="IPR001505">
    <property type="entry name" value="Copper_CuA"/>
</dbReference>
<keyword evidence="7 16" id="KW-0812">Transmembrane</keyword>
<evidence type="ECO:0000256" key="13">
    <source>
        <dbReference type="ARBA" id="ARBA00023008"/>
    </source>
</evidence>
<name>A0A6J6SGK8_9ZZZZ</name>
<comment type="similarity">
    <text evidence="2">Belongs to the cytochrome c oxidase subunit 2 family.</text>
</comment>
<evidence type="ECO:0000256" key="12">
    <source>
        <dbReference type="ARBA" id="ARBA00023004"/>
    </source>
</evidence>
<feature type="transmembrane region" description="Helical" evidence="16">
    <location>
        <begin position="107"/>
        <end position="131"/>
    </location>
</feature>
<dbReference type="SUPFAM" id="SSF46626">
    <property type="entry name" value="Cytochrome c"/>
    <property type="match status" value="1"/>
</dbReference>
<evidence type="ECO:0000313" key="20">
    <source>
        <dbReference type="EMBL" id="CAB4733952.1"/>
    </source>
</evidence>
<dbReference type="GO" id="GO:0005507">
    <property type="term" value="F:copper ion binding"/>
    <property type="evidence" value="ECO:0007669"/>
    <property type="project" value="InterPro"/>
</dbReference>
<dbReference type="InterPro" id="IPR036257">
    <property type="entry name" value="Cyt_c_oxidase_su2_TM_sf"/>
</dbReference>
<evidence type="ECO:0000256" key="4">
    <source>
        <dbReference type="ARBA" id="ARBA00022448"/>
    </source>
</evidence>
<dbReference type="InterPro" id="IPR036909">
    <property type="entry name" value="Cyt_c-like_dom_sf"/>
</dbReference>
<gene>
    <name evidence="20" type="ORF">UFOPK2683_01460</name>
</gene>
<dbReference type="NCBIfam" id="TIGR02866">
    <property type="entry name" value="CoxB"/>
    <property type="match status" value="1"/>
</dbReference>